<proteinExistence type="predicted"/>
<gene>
    <name evidence="2" type="ORF">H8J70_03080</name>
</gene>
<evidence type="ECO:0000313" key="2">
    <source>
        <dbReference type="EMBL" id="MBC3536236.1"/>
    </source>
</evidence>
<comment type="caution">
    <text evidence="2">The sequence shown here is derived from an EMBL/GenBank/DDBJ whole genome shotgun (WGS) entry which is preliminary data.</text>
</comment>
<feature type="transmembrane region" description="Helical" evidence="1">
    <location>
        <begin position="79"/>
        <end position="100"/>
    </location>
</feature>
<dbReference type="EMBL" id="JACOGK010000006">
    <property type="protein sequence ID" value="MBC3536236.1"/>
    <property type="molecule type" value="Genomic_DNA"/>
</dbReference>
<organism evidence="2 3">
    <name type="scientific">Megasphaera hominis</name>
    <dbReference type="NCBI Taxonomy" id="159836"/>
    <lineage>
        <taxon>Bacteria</taxon>
        <taxon>Bacillati</taxon>
        <taxon>Bacillota</taxon>
        <taxon>Negativicutes</taxon>
        <taxon>Veillonellales</taxon>
        <taxon>Veillonellaceae</taxon>
        <taxon>Megasphaera</taxon>
    </lineage>
</organism>
<keyword evidence="1" id="KW-0812">Transmembrane</keyword>
<dbReference type="Proteomes" id="UP000606870">
    <property type="component" value="Unassembled WGS sequence"/>
</dbReference>
<sequence>MSRVVAAQPVKVDITAGRISDPLISDVMTFVTFSALFFLMNVGLLPADAAFTVGVLQLCLVGLFFAGSRERAKYNYFWGNMNFIFVFFFGVLGGIANILMGLGFSLNGVVLAIPNVICGALMLCTIPGVKHDPWTSSVLYVLAGIAVFALGLAGLGFFVKPLQILAGILLGGVALLGFWSMIVAMLGFTGIKVPVGKPFSRNKE</sequence>
<evidence type="ECO:0008006" key="4">
    <source>
        <dbReference type="Google" id="ProtNLM"/>
    </source>
</evidence>
<keyword evidence="1" id="KW-0472">Membrane</keyword>
<feature type="transmembrane region" description="Helical" evidence="1">
    <location>
        <begin position="49"/>
        <end position="67"/>
    </location>
</feature>
<feature type="transmembrane region" description="Helical" evidence="1">
    <location>
        <begin position="23"/>
        <end position="43"/>
    </location>
</feature>
<evidence type="ECO:0000313" key="3">
    <source>
        <dbReference type="Proteomes" id="UP000606870"/>
    </source>
</evidence>
<keyword evidence="1" id="KW-1133">Transmembrane helix</keyword>
<evidence type="ECO:0000256" key="1">
    <source>
        <dbReference type="SAM" id="Phobius"/>
    </source>
</evidence>
<keyword evidence="3" id="KW-1185">Reference proteome</keyword>
<accession>A0ABR6VG95</accession>
<feature type="transmembrane region" description="Helical" evidence="1">
    <location>
        <begin position="164"/>
        <end position="191"/>
    </location>
</feature>
<feature type="transmembrane region" description="Helical" evidence="1">
    <location>
        <begin position="138"/>
        <end position="158"/>
    </location>
</feature>
<name>A0ABR6VG95_9FIRM</name>
<reference evidence="2 3" key="1">
    <citation type="submission" date="2020-08" db="EMBL/GenBank/DDBJ databases">
        <authorList>
            <person name="Liu C."/>
            <person name="Sun Q."/>
        </authorList>
    </citation>
    <scope>NUCLEOTIDE SEQUENCE [LARGE SCALE GENOMIC DNA]</scope>
    <source>
        <strain evidence="2 3">NSJ-59</strain>
    </source>
</reference>
<protein>
    <recommendedName>
        <fullName evidence="4">DUF308 domain-containing protein</fullName>
    </recommendedName>
</protein>
<feature type="transmembrane region" description="Helical" evidence="1">
    <location>
        <begin position="106"/>
        <end position="126"/>
    </location>
</feature>